<feature type="domain" description="ABC transmembrane type-1" evidence="9">
    <location>
        <begin position="68"/>
        <end position="290"/>
    </location>
</feature>
<evidence type="ECO:0000313" key="10">
    <source>
        <dbReference type="EMBL" id="SDP62142.1"/>
    </source>
</evidence>
<dbReference type="Pfam" id="PF00005">
    <property type="entry name" value="ABC_tran"/>
    <property type="match status" value="1"/>
</dbReference>
<dbReference type="Proteomes" id="UP000198646">
    <property type="component" value="Unassembled WGS sequence"/>
</dbReference>
<dbReference type="PROSITE" id="PS00211">
    <property type="entry name" value="ABC_TRANSPORTER_1"/>
    <property type="match status" value="1"/>
</dbReference>
<evidence type="ECO:0000259" key="8">
    <source>
        <dbReference type="PROSITE" id="PS50893"/>
    </source>
</evidence>
<evidence type="ECO:0000256" key="1">
    <source>
        <dbReference type="ARBA" id="ARBA00004651"/>
    </source>
</evidence>
<dbReference type="Gene3D" id="1.20.1560.10">
    <property type="entry name" value="ABC transporter type 1, transmembrane domain"/>
    <property type="match status" value="1"/>
</dbReference>
<accession>A0ABY0SUF2</accession>
<dbReference type="InterPro" id="IPR039421">
    <property type="entry name" value="Type_1_exporter"/>
</dbReference>
<dbReference type="PANTHER" id="PTHR24221">
    <property type="entry name" value="ATP-BINDING CASSETTE SUB-FAMILY B"/>
    <property type="match status" value="1"/>
</dbReference>
<evidence type="ECO:0000256" key="7">
    <source>
        <dbReference type="SAM" id="Phobius"/>
    </source>
</evidence>
<dbReference type="SUPFAM" id="SSF52540">
    <property type="entry name" value="P-loop containing nucleoside triphosphate hydrolases"/>
    <property type="match status" value="1"/>
</dbReference>
<dbReference type="SMART" id="SM00382">
    <property type="entry name" value="AAA"/>
    <property type="match status" value="1"/>
</dbReference>
<feature type="transmembrane region" description="Helical" evidence="7">
    <location>
        <begin position="82"/>
        <end position="102"/>
    </location>
</feature>
<comment type="caution">
    <text evidence="10">The sequence shown here is derived from an EMBL/GenBank/DDBJ whole genome shotgun (WGS) entry which is preliminary data.</text>
</comment>
<keyword evidence="2 7" id="KW-0812">Transmembrane</keyword>
<dbReference type="InterPro" id="IPR036640">
    <property type="entry name" value="ABC1_TM_sf"/>
</dbReference>
<comment type="subcellular location">
    <subcellularLocation>
        <location evidence="1">Cell membrane</location>
        <topology evidence="1">Multi-pass membrane protein</topology>
    </subcellularLocation>
</comment>
<evidence type="ECO:0000256" key="3">
    <source>
        <dbReference type="ARBA" id="ARBA00022741"/>
    </source>
</evidence>
<dbReference type="EMBL" id="FNJD01000023">
    <property type="protein sequence ID" value="SDP62142.1"/>
    <property type="molecule type" value="Genomic_DNA"/>
</dbReference>
<evidence type="ECO:0000256" key="6">
    <source>
        <dbReference type="ARBA" id="ARBA00023136"/>
    </source>
</evidence>
<dbReference type="InterPro" id="IPR017871">
    <property type="entry name" value="ABC_transporter-like_CS"/>
</dbReference>
<feature type="transmembrane region" description="Helical" evidence="7">
    <location>
        <begin position="275"/>
        <end position="293"/>
    </location>
</feature>
<dbReference type="SUPFAM" id="SSF90123">
    <property type="entry name" value="ABC transporter transmembrane region"/>
    <property type="match status" value="1"/>
</dbReference>
<feature type="transmembrane region" description="Helical" evidence="7">
    <location>
        <begin position="164"/>
        <end position="184"/>
    </location>
</feature>
<evidence type="ECO:0000256" key="4">
    <source>
        <dbReference type="ARBA" id="ARBA00022840"/>
    </source>
</evidence>
<keyword evidence="6 7" id="KW-0472">Membrane</keyword>
<dbReference type="InterPro" id="IPR027417">
    <property type="entry name" value="P-loop_NTPase"/>
</dbReference>
<sequence>MKKKANLVIDSTAWKKAWALLDARERRNAWITLAMIVVSAIFSAGMVGSIFPFLSVLADPTKIETNEFFSWAYTRFGFNSDYGFLVALGMAALTFIVIGNVMQVLRTYVVSRFTTLRVHSFSYRLLSVYLRQPYEFFLQEHSGSMSTKILAESGQVISQFFTPAANLVTGALTSAAIVSVVIAVNPVVALLAFTVIGGVYGATYGFSRIVLRRLGQARLAANKQRFRFVNEALMAVKEIKLLGREASYVERYEKPSLIMAKVSVRSALISQVPQYVVQSIAFGGIIVLCLALLSPEQLSSGAALGGILPTLGVFAFAGQKLLPELGKLYQGLAKIQFGRAAVDSVYSDLFEKSSAEPLPRRMPLKMGLRDNLRLVDISYRYPNADIAGLYGLSLDIHAGEKVGIVGSTGAGKTTLADLILGLLRPSEGYIAVDGIEIAQENRRAWQQSVGYVPQDIFLTDASISENIALGVPPKEIDQARVCRAAEIARIDTFILQELTNGYDTHVGERGVRLSGGQRQRIGIARALYQDADLIVFDEATSALDNLTEHEVMSAIDTLPGDKTVLMIAHRLSTVKRCDRILVLDKGRLVGCDTWDALMATNPIFQKIAHVSDIA</sequence>
<dbReference type="InterPro" id="IPR003439">
    <property type="entry name" value="ABC_transporter-like_ATP-bd"/>
</dbReference>
<organism evidence="10 11">
    <name type="scientific">Sulfitobacter litoralis</name>
    <dbReference type="NCBI Taxonomy" id="335975"/>
    <lineage>
        <taxon>Bacteria</taxon>
        <taxon>Pseudomonadati</taxon>
        <taxon>Pseudomonadota</taxon>
        <taxon>Alphaproteobacteria</taxon>
        <taxon>Rhodobacterales</taxon>
        <taxon>Roseobacteraceae</taxon>
        <taxon>Sulfitobacter</taxon>
    </lineage>
</organism>
<keyword evidence="3" id="KW-0547">Nucleotide-binding</keyword>
<feature type="domain" description="ABC transporter" evidence="8">
    <location>
        <begin position="372"/>
        <end position="610"/>
    </location>
</feature>
<evidence type="ECO:0000313" key="11">
    <source>
        <dbReference type="Proteomes" id="UP000198646"/>
    </source>
</evidence>
<dbReference type="PANTHER" id="PTHR24221:SF654">
    <property type="entry name" value="ATP-BINDING CASSETTE SUB-FAMILY B MEMBER 6"/>
    <property type="match status" value="1"/>
</dbReference>
<keyword evidence="11" id="KW-1185">Reference proteome</keyword>
<dbReference type="Gene3D" id="3.40.50.300">
    <property type="entry name" value="P-loop containing nucleotide triphosphate hydrolases"/>
    <property type="match status" value="1"/>
</dbReference>
<evidence type="ECO:0000256" key="5">
    <source>
        <dbReference type="ARBA" id="ARBA00022989"/>
    </source>
</evidence>
<feature type="transmembrane region" description="Helical" evidence="7">
    <location>
        <begin position="190"/>
        <end position="211"/>
    </location>
</feature>
<evidence type="ECO:0000256" key="2">
    <source>
        <dbReference type="ARBA" id="ARBA00022692"/>
    </source>
</evidence>
<name>A0ABY0SUF2_9RHOB</name>
<dbReference type="PROSITE" id="PS50929">
    <property type="entry name" value="ABC_TM1F"/>
    <property type="match status" value="1"/>
</dbReference>
<dbReference type="InterPro" id="IPR011527">
    <property type="entry name" value="ABC1_TM_dom"/>
</dbReference>
<proteinExistence type="predicted"/>
<dbReference type="InterPro" id="IPR003593">
    <property type="entry name" value="AAA+_ATPase"/>
</dbReference>
<dbReference type="PROSITE" id="PS50893">
    <property type="entry name" value="ABC_TRANSPORTER_2"/>
    <property type="match status" value="1"/>
</dbReference>
<evidence type="ECO:0000259" key="9">
    <source>
        <dbReference type="PROSITE" id="PS50929"/>
    </source>
</evidence>
<keyword evidence="5 7" id="KW-1133">Transmembrane helix</keyword>
<dbReference type="Pfam" id="PF00664">
    <property type="entry name" value="ABC_membrane"/>
    <property type="match status" value="1"/>
</dbReference>
<reference evidence="10 11" key="1">
    <citation type="submission" date="2016-10" db="EMBL/GenBank/DDBJ databases">
        <authorList>
            <person name="Varghese N."/>
            <person name="Submissions S."/>
        </authorList>
    </citation>
    <scope>NUCLEOTIDE SEQUENCE [LARGE SCALE GENOMIC DNA]</scope>
    <source>
        <strain evidence="10 11">DSM 17584</strain>
    </source>
</reference>
<keyword evidence="4" id="KW-0067">ATP-binding</keyword>
<protein>
    <submittedName>
        <fullName evidence="10">ABC-type bacteriocin/lantibiotic exporter, contains an N-terminal double-glycine peptidase domain</fullName>
    </submittedName>
</protein>
<feature type="transmembrane region" description="Helical" evidence="7">
    <location>
        <begin position="30"/>
        <end position="54"/>
    </location>
</feature>
<gene>
    <name evidence="10" type="ORF">SAMN04488512_12336</name>
</gene>